<evidence type="ECO:0000313" key="2">
    <source>
        <dbReference type="EMBL" id="EER07472.1"/>
    </source>
</evidence>
<protein>
    <submittedName>
        <fullName evidence="2">Uncharacterized protein</fullName>
    </submittedName>
</protein>
<evidence type="ECO:0000313" key="3">
    <source>
        <dbReference type="Proteomes" id="UP000007800"/>
    </source>
</evidence>
<name>C5L7L0_PERM5</name>
<feature type="region of interest" description="Disordered" evidence="1">
    <location>
        <begin position="1"/>
        <end position="21"/>
    </location>
</feature>
<accession>C5L7L0</accession>
<proteinExistence type="predicted"/>
<dbReference type="EMBL" id="GG679899">
    <property type="protein sequence ID" value="EER07472.1"/>
    <property type="molecule type" value="Genomic_DNA"/>
</dbReference>
<dbReference type="InParanoid" id="C5L7L0"/>
<sequence>MAAAELARRKKETEEAKVNERHRQRLLSERLMLLGRVRGALKKSDASSQSLRTLLENIHDILAAKGATSS</sequence>
<reference evidence="2 3" key="1">
    <citation type="submission" date="2008-07" db="EMBL/GenBank/DDBJ databases">
        <authorList>
            <person name="El-Sayed N."/>
            <person name="Caler E."/>
            <person name="Inman J."/>
            <person name="Amedeo P."/>
            <person name="Hass B."/>
            <person name="Wortman J."/>
        </authorList>
    </citation>
    <scope>NUCLEOTIDE SEQUENCE [LARGE SCALE GENOMIC DNA]</scope>
    <source>
        <strain evidence="3">ATCC 50983 / TXsc</strain>
    </source>
</reference>
<evidence type="ECO:0000256" key="1">
    <source>
        <dbReference type="SAM" id="MobiDB-lite"/>
    </source>
</evidence>
<dbReference type="Proteomes" id="UP000007800">
    <property type="component" value="Unassembled WGS sequence"/>
</dbReference>
<dbReference type="RefSeq" id="XP_002775656.1">
    <property type="nucleotide sequence ID" value="XM_002775610.1"/>
</dbReference>
<gene>
    <name evidence="2" type="ORF">Pmar_PMAR020636</name>
</gene>
<organism evidence="3">
    <name type="scientific">Perkinsus marinus (strain ATCC 50983 / TXsc)</name>
    <dbReference type="NCBI Taxonomy" id="423536"/>
    <lineage>
        <taxon>Eukaryota</taxon>
        <taxon>Sar</taxon>
        <taxon>Alveolata</taxon>
        <taxon>Perkinsozoa</taxon>
        <taxon>Perkinsea</taxon>
        <taxon>Perkinsida</taxon>
        <taxon>Perkinsidae</taxon>
        <taxon>Perkinsus</taxon>
    </lineage>
</organism>
<keyword evidence="3" id="KW-1185">Reference proteome</keyword>
<dbReference type="GeneID" id="9041516"/>
<feature type="compositionally biased region" description="Basic and acidic residues" evidence="1">
    <location>
        <begin position="11"/>
        <end position="21"/>
    </location>
</feature>
<dbReference type="AlphaFoldDB" id="C5L7L0"/>